<dbReference type="Pfam" id="PF20143">
    <property type="entry name" value="NAD_kinase_C"/>
    <property type="match status" value="1"/>
</dbReference>
<dbReference type="AlphaFoldDB" id="A0A3E3DZ38"/>
<evidence type="ECO:0000256" key="2">
    <source>
        <dbReference type="ARBA" id="ARBA00022777"/>
    </source>
</evidence>
<keyword evidence="1 6" id="KW-0808">Transferase</keyword>
<comment type="caution">
    <text evidence="6">Lacks conserved residue(s) required for the propagation of feature annotation.</text>
</comment>
<comment type="subcellular location">
    <subcellularLocation>
        <location evidence="6">Cytoplasm</location>
    </subcellularLocation>
</comment>
<evidence type="ECO:0000256" key="4">
    <source>
        <dbReference type="ARBA" id="ARBA00023027"/>
    </source>
</evidence>
<dbReference type="GO" id="GO:0046872">
    <property type="term" value="F:metal ion binding"/>
    <property type="evidence" value="ECO:0007669"/>
    <property type="project" value="UniProtKB-UniRule"/>
</dbReference>
<dbReference type="GO" id="GO:0005524">
    <property type="term" value="F:ATP binding"/>
    <property type="evidence" value="ECO:0007669"/>
    <property type="project" value="UniProtKB-KW"/>
</dbReference>
<keyword evidence="6" id="KW-0963">Cytoplasm</keyword>
<keyword evidence="6" id="KW-0067">ATP-binding</keyword>
<comment type="function">
    <text evidence="6">Involved in the regulation of the intracellular balance of NAD and NADP, and is a key enzyme in the biosynthesis of NADP. Catalyzes specifically the phosphorylation on 2'-hydroxyl of the adenosine moiety of NAD to yield NADP.</text>
</comment>
<evidence type="ECO:0000256" key="6">
    <source>
        <dbReference type="HAMAP-Rule" id="MF_00361"/>
    </source>
</evidence>
<dbReference type="GO" id="GO:0051287">
    <property type="term" value="F:NAD binding"/>
    <property type="evidence" value="ECO:0007669"/>
    <property type="project" value="UniProtKB-ARBA"/>
</dbReference>
<dbReference type="PANTHER" id="PTHR20275:SF0">
    <property type="entry name" value="NAD KINASE"/>
    <property type="match status" value="1"/>
</dbReference>
<comment type="cofactor">
    <cofactor evidence="6">
        <name>a divalent metal cation</name>
        <dbReference type="ChEBI" id="CHEBI:60240"/>
    </cofactor>
</comment>
<dbReference type="InterPro" id="IPR017438">
    <property type="entry name" value="ATP-NAD_kinase_N"/>
</dbReference>
<feature type="binding site" evidence="6">
    <location>
        <begin position="69"/>
        <end position="70"/>
    </location>
    <ligand>
        <name>NAD(+)</name>
        <dbReference type="ChEBI" id="CHEBI:57540"/>
    </ligand>
</feature>
<dbReference type="GO" id="GO:0005737">
    <property type="term" value="C:cytoplasm"/>
    <property type="evidence" value="ECO:0007669"/>
    <property type="project" value="UniProtKB-SubCell"/>
</dbReference>
<feature type="binding site" evidence="6">
    <location>
        <begin position="181"/>
        <end position="186"/>
    </location>
    <ligand>
        <name>NAD(+)</name>
        <dbReference type="ChEBI" id="CHEBI:57540"/>
    </ligand>
</feature>
<evidence type="ECO:0000313" key="7">
    <source>
        <dbReference type="EMBL" id="RGD74346.1"/>
    </source>
</evidence>
<feature type="binding site" evidence="6">
    <location>
        <begin position="140"/>
        <end position="141"/>
    </location>
    <ligand>
        <name>NAD(+)</name>
        <dbReference type="ChEBI" id="CHEBI:57540"/>
    </ligand>
</feature>
<dbReference type="Proteomes" id="UP000261212">
    <property type="component" value="Unassembled WGS sequence"/>
</dbReference>
<evidence type="ECO:0000313" key="8">
    <source>
        <dbReference type="Proteomes" id="UP000261212"/>
    </source>
</evidence>
<reference evidence="7 8" key="1">
    <citation type="submission" date="2018-08" db="EMBL/GenBank/DDBJ databases">
        <title>A genome reference for cultivated species of the human gut microbiota.</title>
        <authorList>
            <person name="Zou Y."/>
            <person name="Xue W."/>
            <person name="Luo G."/>
        </authorList>
    </citation>
    <scope>NUCLEOTIDE SEQUENCE [LARGE SCALE GENOMIC DNA]</scope>
    <source>
        <strain evidence="7 8">AM25-6</strain>
    </source>
</reference>
<protein>
    <recommendedName>
        <fullName evidence="6">NAD kinase</fullName>
        <ecNumber evidence="6">2.7.1.23</ecNumber>
    </recommendedName>
    <alternativeName>
        <fullName evidence="6">ATP-dependent NAD kinase</fullName>
    </alternativeName>
</protein>
<dbReference type="Gene3D" id="3.40.50.10330">
    <property type="entry name" value="Probable inorganic polyphosphate/atp-NAD kinase, domain 1"/>
    <property type="match status" value="1"/>
</dbReference>
<dbReference type="GO" id="GO:0003951">
    <property type="term" value="F:NAD+ kinase activity"/>
    <property type="evidence" value="ECO:0007669"/>
    <property type="project" value="UniProtKB-UniRule"/>
</dbReference>
<dbReference type="GO" id="GO:0019674">
    <property type="term" value="P:NAD+ metabolic process"/>
    <property type="evidence" value="ECO:0007669"/>
    <property type="project" value="InterPro"/>
</dbReference>
<sequence>MKERYVGIITNNKKDKYMSFTKQIVHYLYEKGIHIYLEEPLNDPDKDNFSILNEETIKNVEFLIIIGGDGTILKALSQVGKYEKPILGINFGTVGFLANVEKNQWKEYIDKAIDGNYTIDDRMLLDVYDKNGLKLGVALNDTVLFRKNHYGVAEYKVFINDEVFADYLADGVIIAGPTGSTAYNLSSGGPVVNPNCDLFIINPICPHTLNNTSIIVNSKDVVKIKFNPKITSVFIDSTQPDITDNEIIVKKSDMKAHFIRFDDYNFYSLLVNKIKNPIAEGDLDNED</sequence>
<gene>
    <name evidence="6" type="primary">nadK</name>
    <name evidence="7" type="ORF">DW687_06155</name>
</gene>
<accession>A0A3E3DZ38</accession>
<organism evidence="7 8">
    <name type="scientific">Anaerofustis stercorihominis</name>
    <dbReference type="NCBI Taxonomy" id="214853"/>
    <lineage>
        <taxon>Bacteria</taxon>
        <taxon>Bacillati</taxon>
        <taxon>Bacillota</taxon>
        <taxon>Clostridia</taxon>
        <taxon>Eubacteriales</taxon>
        <taxon>Eubacteriaceae</taxon>
        <taxon>Anaerofustis</taxon>
    </lineage>
</organism>
<keyword evidence="4 6" id="KW-0520">NAD</keyword>
<name>A0A3E3DZ38_9FIRM</name>
<feature type="binding site" evidence="6">
    <location>
        <position position="74"/>
    </location>
    <ligand>
        <name>NAD(+)</name>
        <dbReference type="ChEBI" id="CHEBI:57540"/>
    </ligand>
</feature>
<keyword evidence="6" id="KW-0547">Nucleotide-binding</keyword>
<dbReference type="SUPFAM" id="SSF111331">
    <property type="entry name" value="NAD kinase/diacylglycerol kinase-like"/>
    <property type="match status" value="1"/>
</dbReference>
<dbReference type="RefSeq" id="WP_007049278.1">
    <property type="nucleotide sequence ID" value="NZ_CABKNJ010000005.1"/>
</dbReference>
<evidence type="ECO:0000256" key="1">
    <source>
        <dbReference type="ARBA" id="ARBA00022679"/>
    </source>
</evidence>
<evidence type="ECO:0000256" key="3">
    <source>
        <dbReference type="ARBA" id="ARBA00022857"/>
    </source>
</evidence>
<comment type="caution">
    <text evidence="7">The sequence shown here is derived from an EMBL/GenBank/DDBJ whole genome shotgun (WGS) entry which is preliminary data.</text>
</comment>
<proteinExistence type="inferred from homology"/>
<dbReference type="HAMAP" id="MF_00361">
    <property type="entry name" value="NAD_kinase"/>
    <property type="match status" value="1"/>
</dbReference>
<dbReference type="GO" id="GO:0006741">
    <property type="term" value="P:NADP+ biosynthetic process"/>
    <property type="evidence" value="ECO:0007669"/>
    <property type="project" value="UniProtKB-UniRule"/>
</dbReference>
<keyword evidence="3 6" id="KW-0521">NADP</keyword>
<feature type="active site" description="Proton acceptor" evidence="6">
    <location>
        <position position="69"/>
    </location>
</feature>
<evidence type="ECO:0000256" key="5">
    <source>
        <dbReference type="ARBA" id="ARBA00047925"/>
    </source>
</evidence>
<dbReference type="EMBL" id="QUSM01000003">
    <property type="protein sequence ID" value="RGD74346.1"/>
    <property type="molecule type" value="Genomic_DNA"/>
</dbReference>
<feature type="binding site" evidence="6">
    <location>
        <position position="170"/>
    </location>
    <ligand>
        <name>NAD(+)</name>
        <dbReference type="ChEBI" id="CHEBI:57540"/>
    </ligand>
</feature>
<dbReference type="InterPro" id="IPR016064">
    <property type="entry name" value="NAD/diacylglycerol_kinase_sf"/>
</dbReference>
<dbReference type="Gene3D" id="2.60.200.30">
    <property type="entry name" value="Probable inorganic polyphosphate/atp-NAD kinase, domain 2"/>
    <property type="match status" value="1"/>
</dbReference>
<dbReference type="InterPro" id="IPR017437">
    <property type="entry name" value="ATP-NAD_kinase_PpnK-typ_C"/>
</dbReference>
<keyword evidence="2 6" id="KW-0418">Kinase</keyword>
<dbReference type="Pfam" id="PF01513">
    <property type="entry name" value="NAD_kinase"/>
    <property type="match status" value="1"/>
</dbReference>
<comment type="similarity">
    <text evidence="6">Belongs to the NAD kinase family.</text>
</comment>
<comment type="catalytic activity">
    <reaction evidence="5 6">
        <text>NAD(+) + ATP = ADP + NADP(+) + H(+)</text>
        <dbReference type="Rhea" id="RHEA:18629"/>
        <dbReference type="ChEBI" id="CHEBI:15378"/>
        <dbReference type="ChEBI" id="CHEBI:30616"/>
        <dbReference type="ChEBI" id="CHEBI:57540"/>
        <dbReference type="ChEBI" id="CHEBI:58349"/>
        <dbReference type="ChEBI" id="CHEBI:456216"/>
        <dbReference type="EC" id="2.7.1.23"/>
    </reaction>
</comment>
<dbReference type="InterPro" id="IPR002504">
    <property type="entry name" value="NADK"/>
</dbReference>
<dbReference type="GeneID" id="97999714"/>
<dbReference type="PANTHER" id="PTHR20275">
    <property type="entry name" value="NAD KINASE"/>
    <property type="match status" value="1"/>
</dbReference>
<dbReference type="EC" id="2.7.1.23" evidence="6"/>